<reference evidence="2" key="1">
    <citation type="submission" date="2021-11" db="EMBL/GenBank/DDBJ databases">
        <title>Cultivation dependent microbiological survey of springs from the worlds oldest radium mine currently devoted to the extraction of radon-saturated water.</title>
        <authorList>
            <person name="Kapinusova G."/>
            <person name="Smrhova T."/>
            <person name="Strejcek M."/>
            <person name="Suman J."/>
            <person name="Jani K."/>
            <person name="Pajer P."/>
            <person name="Uhlik O."/>
        </authorList>
    </citation>
    <scope>NUCLEOTIDE SEQUENCE [LARGE SCALE GENOMIC DNA]</scope>
    <source>
        <strain evidence="2">J379</strain>
    </source>
</reference>
<keyword evidence="2" id="KW-1185">Reference proteome</keyword>
<evidence type="ECO:0000313" key="1">
    <source>
        <dbReference type="EMBL" id="UUY03503.1"/>
    </source>
</evidence>
<dbReference type="PANTHER" id="PTHR42924:SF3">
    <property type="entry name" value="POLYMERASE_HISTIDINOL PHOSPHATASE N-TERMINAL DOMAIN-CONTAINING PROTEIN"/>
    <property type="match status" value="1"/>
</dbReference>
<dbReference type="InterPro" id="IPR052018">
    <property type="entry name" value="PHP_domain"/>
</dbReference>
<protein>
    <submittedName>
        <fullName evidence="1">Uncharacterized protein</fullName>
    </submittedName>
</protein>
<dbReference type="PANTHER" id="PTHR42924">
    <property type="entry name" value="EXONUCLEASE"/>
    <property type="match status" value="1"/>
</dbReference>
<dbReference type="RefSeq" id="WP_353864007.1">
    <property type="nucleotide sequence ID" value="NZ_CP088295.1"/>
</dbReference>
<dbReference type="SUPFAM" id="SSF89550">
    <property type="entry name" value="PHP domain-like"/>
    <property type="match status" value="1"/>
</dbReference>
<name>A0ABY5PFS3_9ACTN</name>
<dbReference type="InterPro" id="IPR016195">
    <property type="entry name" value="Pol/histidinol_Pase-like"/>
</dbReference>
<sequence>MPPGGVAVWAHPYWDIADDEDVEACLRRFAAAGLDGVEAFYATHTPEQTARLVALADELELLTTGSADFHGPDHPKFAEFLAFDTGGSEPRLGPIATV</sequence>
<dbReference type="Proteomes" id="UP001058860">
    <property type="component" value="Chromosome"/>
</dbReference>
<gene>
    <name evidence="1" type="ORF">LRS13_23000</name>
</gene>
<organism evidence="1 2">
    <name type="scientific">Svornostia abyssi</name>
    <dbReference type="NCBI Taxonomy" id="2898438"/>
    <lineage>
        <taxon>Bacteria</taxon>
        <taxon>Bacillati</taxon>
        <taxon>Actinomycetota</taxon>
        <taxon>Thermoleophilia</taxon>
        <taxon>Solirubrobacterales</taxon>
        <taxon>Baekduiaceae</taxon>
        <taxon>Svornostia</taxon>
    </lineage>
</organism>
<accession>A0ABY5PFS3</accession>
<proteinExistence type="predicted"/>
<dbReference type="EMBL" id="CP088295">
    <property type="protein sequence ID" value="UUY03503.1"/>
    <property type="molecule type" value="Genomic_DNA"/>
</dbReference>
<evidence type="ECO:0000313" key="2">
    <source>
        <dbReference type="Proteomes" id="UP001058860"/>
    </source>
</evidence>
<dbReference type="Gene3D" id="3.20.20.140">
    <property type="entry name" value="Metal-dependent hydrolases"/>
    <property type="match status" value="1"/>
</dbReference>